<dbReference type="EMBL" id="JAMKFB020000004">
    <property type="protein sequence ID" value="KAL0195704.1"/>
    <property type="molecule type" value="Genomic_DNA"/>
</dbReference>
<keyword evidence="2" id="KW-1185">Reference proteome</keyword>
<comment type="caution">
    <text evidence="1">The sequence shown here is derived from an EMBL/GenBank/DDBJ whole genome shotgun (WGS) entry which is preliminary data.</text>
</comment>
<evidence type="ECO:0000313" key="1">
    <source>
        <dbReference type="EMBL" id="KAL0195704.1"/>
    </source>
</evidence>
<feature type="non-terminal residue" evidence="1">
    <location>
        <position position="69"/>
    </location>
</feature>
<evidence type="ECO:0000313" key="2">
    <source>
        <dbReference type="Proteomes" id="UP001529510"/>
    </source>
</evidence>
<gene>
    <name evidence="1" type="ORF">M9458_009276</name>
</gene>
<organism evidence="1 2">
    <name type="scientific">Cirrhinus mrigala</name>
    <name type="common">Mrigala</name>
    <dbReference type="NCBI Taxonomy" id="683832"/>
    <lineage>
        <taxon>Eukaryota</taxon>
        <taxon>Metazoa</taxon>
        <taxon>Chordata</taxon>
        <taxon>Craniata</taxon>
        <taxon>Vertebrata</taxon>
        <taxon>Euteleostomi</taxon>
        <taxon>Actinopterygii</taxon>
        <taxon>Neopterygii</taxon>
        <taxon>Teleostei</taxon>
        <taxon>Ostariophysi</taxon>
        <taxon>Cypriniformes</taxon>
        <taxon>Cyprinidae</taxon>
        <taxon>Labeoninae</taxon>
        <taxon>Labeonini</taxon>
        <taxon>Cirrhinus</taxon>
    </lineage>
</organism>
<sequence length="69" mass="7657">MYSLHHKKNGIYANISQFHPYSEVTVATRSSPFPAQMVDQHLEITSTALNVSRDHVNSMSPRGGSPMKA</sequence>
<dbReference type="AlphaFoldDB" id="A0ABD0RB01"/>
<reference evidence="1 2" key="1">
    <citation type="submission" date="2024-05" db="EMBL/GenBank/DDBJ databases">
        <title>Genome sequencing and assembly of Indian major carp, Cirrhinus mrigala (Hamilton, 1822).</title>
        <authorList>
            <person name="Mohindra V."/>
            <person name="Chowdhury L.M."/>
            <person name="Lal K."/>
            <person name="Jena J.K."/>
        </authorList>
    </citation>
    <scope>NUCLEOTIDE SEQUENCE [LARGE SCALE GENOMIC DNA]</scope>
    <source>
        <strain evidence="1">CM1030</strain>
        <tissue evidence="1">Blood</tissue>
    </source>
</reference>
<dbReference type="Proteomes" id="UP001529510">
    <property type="component" value="Unassembled WGS sequence"/>
</dbReference>
<proteinExistence type="predicted"/>
<protein>
    <submittedName>
        <fullName evidence="1">Uncharacterized protein</fullName>
    </submittedName>
</protein>
<accession>A0ABD0RB01</accession>
<name>A0ABD0RB01_CIRMR</name>